<proteinExistence type="predicted"/>
<dbReference type="SMART" id="SM00487">
    <property type="entry name" value="DEXDc"/>
    <property type="match status" value="1"/>
</dbReference>
<dbReference type="SUPFAM" id="SSF52540">
    <property type="entry name" value="P-loop containing nucleoside triphosphate hydrolases"/>
    <property type="match status" value="1"/>
</dbReference>
<dbReference type="STRING" id="1629334.Cva_01653"/>
<dbReference type="SMART" id="SM00490">
    <property type="entry name" value="HELICc"/>
    <property type="match status" value="1"/>
</dbReference>
<dbReference type="InterPro" id="IPR014001">
    <property type="entry name" value="Helicase_ATP-bd"/>
</dbReference>
<name>A0A0K8MFL1_9PROT</name>
<dbReference type="PROSITE" id="PS51194">
    <property type="entry name" value="HELICASE_CTER"/>
    <property type="match status" value="1"/>
</dbReference>
<dbReference type="InterPro" id="IPR050742">
    <property type="entry name" value="Helicase_Restrict-Modif_Enz"/>
</dbReference>
<dbReference type="Gene3D" id="3.40.50.300">
    <property type="entry name" value="P-loop containing nucleotide triphosphate hydrolases"/>
    <property type="match status" value="2"/>
</dbReference>
<dbReference type="EMBL" id="BBVC01000109">
    <property type="protein sequence ID" value="GAO98983.1"/>
    <property type="molecule type" value="Genomic_DNA"/>
</dbReference>
<feature type="domain" description="Helicase C-terminal" evidence="2">
    <location>
        <begin position="221"/>
        <end position="384"/>
    </location>
</feature>
<organism evidence="3 4">
    <name type="scientific">Caedimonas varicaedens</name>
    <dbReference type="NCBI Taxonomy" id="1629334"/>
    <lineage>
        <taxon>Bacteria</taxon>
        <taxon>Pseudomonadati</taxon>
        <taxon>Pseudomonadota</taxon>
        <taxon>Alphaproteobacteria</taxon>
        <taxon>Holosporales</taxon>
        <taxon>Caedimonadaceae</taxon>
        <taxon>Caedimonas</taxon>
    </lineage>
</organism>
<dbReference type="InterPro" id="IPR001650">
    <property type="entry name" value="Helicase_C-like"/>
</dbReference>
<dbReference type="GO" id="GO:0005829">
    <property type="term" value="C:cytosol"/>
    <property type="evidence" value="ECO:0007669"/>
    <property type="project" value="TreeGrafter"/>
</dbReference>
<dbReference type="PANTHER" id="PTHR47396">
    <property type="entry name" value="TYPE I RESTRICTION ENZYME ECOKI R PROTEIN"/>
    <property type="match status" value="1"/>
</dbReference>
<dbReference type="GO" id="GO:0003677">
    <property type="term" value="F:DNA binding"/>
    <property type="evidence" value="ECO:0007669"/>
    <property type="project" value="InterPro"/>
</dbReference>
<dbReference type="AlphaFoldDB" id="A0A0K8MFL1"/>
<dbReference type="Proteomes" id="UP000036771">
    <property type="component" value="Unassembled WGS sequence"/>
</dbReference>
<dbReference type="PROSITE" id="PS51192">
    <property type="entry name" value="HELICASE_ATP_BIND_1"/>
    <property type="match status" value="1"/>
</dbReference>
<dbReference type="GO" id="GO:0016787">
    <property type="term" value="F:hydrolase activity"/>
    <property type="evidence" value="ECO:0007669"/>
    <property type="project" value="InterPro"/>
</dbReference>
<dbReference type="InterPro" id="IPR006935">
    <property type="entry name" value="Helicase/UvrB_N"/>
</dbReference>
<keyword evidence="3" id="KW-0547">Nucleotide-binding</keyword>
<evidence type="ECO:0000259" key="1">
    <source>
        <dbReference type="PROSITE" id="PS51192"/>
    </source>
</evidence>
<dbReference type="InterPro" id="IPR027417">
    <property type="entry name" value="P-loop_NTPase"/>
</dbReference>
<dbReference type="OrthoDB" id="9803459at2"/>
<accession>A0A0K8MFL1</accession>
<comment type="caution">
    <text evidence="3">The sequence shown here is derived from an EMBL/GenBank/DDBJ whole genome shotgun (WGS) entry which is preliminary data.</text>
</comment>
<dbReference type="InterPro" id="IPR018886">
    <property type="entry name" value="UPF0547"/>
</dbReference>
<keyword evidence="4" id="KW-1185">Reference proteome</keyword>
<dbReference type="Pfam" id="PF10571">
    <property type="entry name" value="UPF0547"/>
    <property type="match status" value="1"/>
</dbReference>
<dbReference type="GO" id="GO:0004386">
    <property type="term" value="F:helicase activity"/>
    <property type="evidence" value="ECO:0007669"/>
    <property type="project" value="UniProtKB-KW"/>
</dbReference>
<keyword evidence="3" id="KW-0378">Hydrolase</keyword>
<gene>
    <name evidence="3" type="ORF">Cva_01653</name>
</gene>
<dbReference type="Pfam" id="PF04851">
    <property type="entry name" value="ResIII"/>
    <property type="match status" value="1"/>
</dbReference>
<dbReference type="Pfam" id="PF00271">
    <property type="entry name" value="Helicase_C"/>
    <property type="match status" value="1"/>
</dbReference>
<dbReference type="GO" id="GO:0005524">
    <property type="term" value="F:ATP binding"/>
    <property type="evidence" value="ECO:0007669"/>
    <property type="project" value="InterPro"/>
</dbReference>
<sequence length="579" mass="64555">MLLRPRQQQLVKRAVLALSSQNNTLAVAPTGAGKTIMLSAIVGEMFSRSPQKTCIIAHRDELTAQNQDKFKKVNPQLSTGIFDAIRKSWTADVTFGMIQTLARPYGLSTLPKLDLLVIDEAHHSRAESYQKVISQARELNPQLKLLGMTATPNRGDKKGLGTIFTNVCDQITVSELVASGHLVKPRTFIMDIGTQGRLGKVKKTLNDYDMDEVAQIMNTRPLNEAVVSHWKQFAHNRSTVVFCSTVAHAQHVCKSFQQAGIKSACIEGEMPKEERRVILSAYQKGKIQVLVNVAVLTEGWDAPITSCVVLLRPSSYKATLIQMIGRGLRTLPLTSRQIKNDCLVLDFGTATLTHGRLEQDVKLEDQLTGDLIEQPFKNCPECFGQVPPAVYECPLCGWVFERKDKDVRILRTQDFVLMEIDTMVSTSPFYWFDPTGQEKTMMAVGFKACGVILNHHNQWYGVGWKVQPKTGAILGEDYDPQLLAVGGKEVCMAAASDFINLHEDSGSAYKEKKWLLELATEAQKNALRKMNFTLSRFADDPELTKIKASALMALTYHHRQIKALLKTFDQNTSSLQEVA</sequence>
<evidence type="ECO:0000313" key="3">
    <source>
        <dbReference type="EMBL" id="GAO98983.1"/>
    </source>
</evidence>
<evidence type="ECO:0000259" key="2">
    <source>
        <dbReference type="PROSITE" id="PS51194"/>
    </source>
</evidence>
<keyword evidence="3" id="KW-0067">ATP-binding</keyword>
<evidence type="ECO:0000313" key="4">
    <source>
        <dbReference type="Proteomes" id="UP000036771"/>
    </source>
</evidence>
<reference evidence="3 4" key="1">
    <citation type="submission" date="2015-03" db="EMBL/GenBank/DDBJ databases">
        <title>Caedibacter varicaedens, whole genome shotgun sequence.</title>
        <authorList>
            <person name="Suzuki H."/>
            <person name="Dapper A.L."/>
            <person name="Gibson A.K."/>
            <person name="Jackson C."/>
            <person name="Lee H."/>
            <person name="Pejaver V.R."/>
            <person name="Doak T."/>
            <person name="Lynch M."/>
        </authorList>
    </citation>
    <scope>NUCLEOTIDE SEQUENCE [LARGE SCALE GENOMIC DNA]</scope>
</reference>
<protein>
    <submittedName>
        <fullName evidence="3">ATP-dependent RNA helicase SrmB</fullName>
    </submittedName>
</protein>
<dbReference type="PANTHER" id="PTHR47396:SF1">
    <property type="entry name" value="ATP-DEPENDENT HELICASE IRC3-RELATED"/>
    <property type="match status" value="1"/>
</dbReference>
<feature type="domain" description="Helicase ATP-binding" evidence="1">
    <location>
        <begin position="15"/>
        <end position="170"/>
    </location>
</feature>
<keyword evidence="3" id="KW-0347">Helicase</keyword>